<evidence type="ECO:0000313" key="2">
    <source>
        <dbReference type="Proteomes" id="UP000228380"/>
    </source>
</evidence>
<feature type="region of interest" description="Disordered" evidence="1">
    <location>
        <begin position="252"/>
        <end position="293"/>
    </location>
</feature>
<dbReference type="AlphaFoldDB" id="A0A8B8J2J7"/>
<dbReference type="RefSeq" id="XP_026659245.1">
    <property type="nucleotide sequence ID" value="XM_026803444.2"/>
</dbReference>
<organism evidence="2 3">
    <name type="scientific">Phoenix dactylifera</name>
    <name type="common">Date palm</name>
    <dbReference type="NCBI Taxonomy" id="42345"/>
    <lineage>
        <taxon>Eukaryota</taxon>
        <taxon>Viridiplantae</taxon>
        <taxon>Streptophyta</taxon>
        <taxon>Embryophyta</taxon>
        <taxon>Tracheophyta</taxon>
        <taxon>Spermatophyta</taxon>
        <taxon>Magnoliopsida</taxon>
        <taxon>Liliopsida</taxon>
        <taxon>Arecaceae</taxon>
        <taxon>Coryphoideae</taxon>
        <taxon>Phoeniceae</taxon>
        <taxon>Phoenix</taxon>
    </lineage>
</organism>
<evidence type="ECO:0000256" key="1">
    <source>
        <dbReference type="SAM" id="MobiDB-lite"/>
    </source>
</evidence>
<feature type="compositionally biased region" description="Polar residues" evidence="1">
    <location>
        <begin position="165"/>
        <end position="179"/>
    </location>
</feature>
<evidence type="ECO:0000313" key="3">
    <source>
        <dbReference type="RefSeq" id="XP_026659245.1"/>
    </source>
</evidence>
<feature type="region of interest" description="Disordered" evidence="1">
    <location>
        <begin position="162"/>
        <end position="203"/>
    </location>
</feature>
<sequence>MAKQHKAKKPENLGKGKVTPVQIAFIVDRYLADNYYTDTLSAFRAEASDLFSKTKSKEVPKGLLSLGEILDEYISLKEQRVMVDQEKRRVEMALQGMQDVMRTYHSAGNPALPPSPPLLPSQFMATPVAPVLPALYPTSGSPPVVRNPVMNTAQQPVVLPHIETEPNNSSTPVHNSSSANKRKASESASKVPSAAKRKRTELPIRSSLVEDNVLISDATCSHETQKSAVQSTSHHLMFKSPVQGYSVEKSLFNQSPDSQTDSSPKTPPQALPSQPDKLAAPQKNPSFQKTDAIKSQEIASSKISLVASETIIVSPLKGTGYYAVERSYHMTSPYKSSPKKLSKREHVKGKLDFEEPDVPVPINSEKTVAANSSTSSTDAELPGSFDLDLPDFDILDGDFSFSELLADMDIDFERIPSCQPPSGDSIPGPGNNLSSECLETNQTLPDSSLSTLSVLSEKEMSIQGLIKNQDCCCPKVENPLLTKKEKKVINKVEQFGNVCASLLQVSCTCLMRFCRKSTIGLWLKLESLYMIKSLTNKLY</sequence>
<feature type="compositionally biased region" description="Basic residues" evidence="1">
    <location>
        <begin position="337"/>
        <end position="347"/>
    </location>
</feature>
<proteinExistence type="predicted"/>
<protein>
    <submittedName>
        <fullName evidence="3">Uncharacterized protein LOC103704085 isoform X1</fullName>
    </submittedName>
</protein>
<reference evidence="3" key="2">
    <citation type="submission" date="2025-08" db="UniProtKB">
        <authorList>
            <consortium name="RefSeq"/>
        </authorList>
    </citation>
    <scope>IDENTIFICATION</scope>
    <source>
        <tissue evidence="3">Young leaves</tissue>
    </source>
</reference>
<dbReference type="Proteomes" id="UP000228380">
    <property type="component" value="Chromosome 3"/>
</dbReference>
<dbReference type="OrthoDB" id="1939654at2759"/>
<dbReference type="PANTHER" id="PTHR35117:SF1">
    <property type="entry name" value="MYOSIN-M HEAVY PROTEIN"/>
    <property type="match status" value="1"/>
</dbReference>
<name>A0A8B8J2J7_PHODC</name>
<feature type="compositionally biased region" description="Polar residues" evidence="1">
    <location>
        <begin position="252"/>
        <end position="264"/>
    </location>
</feature>
<dbReference type="PANTHER" id="PTHR35117">
    <property type="entry name" value="MYOSIN-M HEAVY PROTEIN"/>
    <property type="match status" value="1"/>
</dbReference>
<gene>
    <name evidence="3" type="primary">LOC103704085</name>
</gene>
<reference evidence="2" key="1">
    <citation type="journal article" date="2019" name="Nat. Commun.">
        <title>Genome-wide association mapping of date palm fruit traits.</title>
        <authorList>
            <person name="Hazzouri K.M."/>
            <person name="Gros-Balthazard M."/>
            <person name="Flowers J.M."/>
            <person name="Copetti D."/>
            <person name="Lemansour A."/>
            <person name="Lebrun M."/>
            <person name="Masmoudi K."/>
            <person name="Ferrand S."/>
            <person name="Dhar M.I."/>
            <person name="Fresquez Z.A."/>
            <person name="Rosas U."/>
            <person name="Zhang J."/>
            <person name="Talag J."/>
            <person name="Lee S."/>
            <person name="Kudrna D."/>
            <person name="Powell R.F."/>
            <person name="Leitch I.J."/>
            <person name="Krueger R.R."/>
            <person name="Wing R.A."/>
            <person name="Amiri K.M.A."/>
            <person name="Purugganan M.D."/>
        </authorList>
    </citation>
    <scope>NUCLEOTIDE SEQUENCE [LARGE SCALE GENOMIC DNA]</scope>
    <source>
        <strain evidence="2">cv. Khalas</strain>
    </source>
</reference>
<feature type="region of interest" description="Disordered" evidence="1">
    <location>
        <begin position="332"/>
        <end position="359"/>
    </location>
</feature>
<dbReference type="GeneID" id="103704085"/>
<keyword evidence="2" id="KW-1185">Reference proteome</keyword>
<accession>A0A8B8J2J7</accession>